<dbReference type="CDD" id="cd17537">
    <property type="entry name" value="REC_FixJ"/>
    <property type="match status" value="1"/>
</dbReference>
<keyword evidence="5" id="KW-0175">Coiled coil</keyword>
<dbReference type="SMART" id="SM00421">
    <property type="entry name" value="HTH_LUXR"/>
    <property type="match status" value="1"/>
</dbReference>
<dbReference type="PANTHER" id="PTHR44688:SF16">
    <property type="entry name" value="DNA-BINDING TRANSCRIPTIONAL ACTIVATOR DEVR_DOSR"/>
    <property type="match status" value="1"/>
</dbReference>
<gene>
    <name evidence="8" type="ORF">DAMNIGENAA_11880</name>
</gene>
<comment type="caution">
    <text evidence="8">The sequence shown here is derived from an EMBL/GenBank/DDBJ whole genome shotgun (WGS) entry which is preliminary data.</text>
</comment>
<dbReference type="SMART" id="SM00448">
    <property type="entry name" value="REC"/>
    <property type="match status" value="1"/>
</dbReference>
<dbReference type="GO" id="GO:0000160">
    <property type="term" value="P:phosphorelay signal transduction system"/>
    <property type="evidence" value="ECO:0007669"/>
    <property type="project" value="InterPro"/>
</dbReference>
<dbReference type="InterPro" id="IPR016032">
    <property type="entry name" value="Sig_transdc_resp-reg_C-effctor"/>
</dbReference>
<evidence type="ECO:0000313" key="9">
    <source>
        <dbReference type="Proteomes" id="UP001144372"/>
    </source>
</evidence>
<dbReference type="PROSITE" id="PS50043">
    <property type="entry name" value="HTH_LUXR_2"/>
    <property type="match status" value="1"/>
</dbReference>
<keyword evidence="9" id="KW-1185">Reference proteome</keyword>
<dbReference type="Gene3D" id="3.40.50.2300">
    <property type="match status" value="1"/>
</dbReference>
<reference evidence="8" key="1">
    <citation type="submission" date="2022-12" db="EMBL/GenBank/DDBJ databases">
        <title>Reference genome sequencing for broad-spectrum identification of bacterial and archaeal isolates by mass spectrometry.</title>
        <authorList>
            <person name="Sekiguchi Y."/>
            <person name="Tourlousse D.M."/>
        </authorList>
    </citation>
    <scope>NUCLEOTIDE SEQUENCE</scope>
    <source>
        <strain evidence="8">ASRB1</strain>
    </source>
</reference>
<dbReference type="GO" id="GO:0006355">
    <property type="term" value="P:regulation of DNA-templated transcription"/>
    <property type="evidence" value="ECO:0007669"/>
    <property type="project" value="InterPro"/>
</dbReference>
<protein>
    <submittedName>
        <fullName evidence="8">DNA-binding response regulator</fullName>
    </submittedName>
</protein>
<dbReference type="PANTHER" id="PTHR44688">
    <property type="entry name" value="DNA-BINDING TRANSCRIPTIONAL ACTIVATOR DEVR_DOSR"/>
    <property type="match status" value="1"/>
</dbReference>
<accession>A0A9W6FTF3</accession>
<feature type="domain" description="Response regulatory" evidence="7">
    <location>
        <begin position="1"/>
        <end position="105"/>
    </location>
</feature>
<dbReference type="Proteomes" id="UP001144372">
    <property type="component" value="Unassembled WGS sequence"/>
</dbReference>
<dbReference type="InterPro" id="IPR011006">
    <property type="entry name" value="CheY-like_superfamily"/>
</dbReference>
<name>A0A9W6FTF3_9BACT</name>
<evidence type="ECO:0000256" key="4">
    <source>
        <dbReference type="PROSITE-ProRule" id="PRU00169"/>
    </source>
</evidence>
<evidence type="ECO:0000256" key="3">
    <source>
        <dbReference type="ARBA" id="ARBA00023163"/>
    </source>
</evidence>
<dbReference type="InterPro" id="IPR036388">
    <property type="entry name" value="WH-like_DNA-bd_sf"/>
</dbReference>
<dbReference type="PROSITE" id="PS50110">
    <property type="entry name" value="RESPONSE_REGULATORY"/>
    <property type="match status" value="1"/>
</dbReference>
<dbReference type="InterPro" id="IPR001789">
    <property type="entry name" value="Sig_transdc_resp-reg_receiver"/>
</dbReference>
<feature type="modified residue" description="4-aspartylphosphate" evidence="4">
    <location>
        <position position="40"/>
    </location>
</feature>
<feature type="domain" description="HTH luxR-type" evidence="6">
    <location>
        <begin position="121"/>
        <end position="186"/>
    </location>
</feature>
<dbReference type="SUPFAM" id="SSF52172">
    <property type="entry name" value="CheY-like"/>
    <property type="match status" value="1"/>
</dbReference>
<dbReference type="PRINTS" id="PR00038">
    <property type="entry name" value="HTHLUXR"/>
</dbReference>
<evidence type="ECO:0000256" key="1">
    <source>
        <dbReference type="ARBA" id="ARBA00023015"/>
    </source>
</evidence>
<keyword evidence="3" id="KW-0804">Transcription</keyword>
<dbReference type="InterPro" id="IPR000792">
    <property type="entry name" value="Tscrpt_reg_LuxR_C"/>
</dbReference>
<keyword evidence="1" id="KW-0805">Transcription regulation</keyword>
<dbReference type="SUPFAM" id="SSF46894">
    <property type="entry name" value="C-terminal effector domain of the bipartite response regulators"/>
    <property type="match status" value="1"/>
</dbReference>
<dbReference type="Pfam" id="PF00196">
    <property type="entry name" value="GerE"/>
    <property type="match status" value="1"/>
</dbReference>
<evidence type="ECO:0000313" key="8">
    <source>
        <dbReference type="EMBL" id="GLI33755.1"/>
    </source>
</evidence>
<evidence type="ECO:0000259" key="7">
    <source>
        <dbReference type="PROSITE" id="PS50110"/>
    </source>
</evidence>
<organism evidence="8 9">
    <name type="scientific">Desulforhabdus amnigena</name>
    <dbReference type="NCBI Taxonomy" id="40218"/>
    <lineage>
        <taxon>Bacteria</taxon>
        <taxon>Pseudomonadati</taxon>
        <taxon>Thermodesulfobacteriota</taxon>
        <taxon>Syntrophobacteria</taxon>
        <taxon>Syntrophobacterales</taxon>
        <taxon>Syntrophobacteraceae</taxon>
        <taxon>Desulforhabdus</taxon>
    </lineage>
</organism>
<dbReference type="Gene3D" id="1.10.10.10">
    <property type="entry name" value="Winged helix-like DNA-binding domain superfamily/Winged helix DNA-binding domain"/>
    <property type="match status" value="1"/>
</dbReference>
<evidence type="ECO:0000256" key="5">
    <source>
        <dbReference type="SAM" id="Coils"/>
    </source>
</evidence>
<dbReference type="CDD" id="cd06170">
    <property type="entry name" value="LuxR_C_like"/>
    <property type="match status" value="1"/>
</dbReference>
<dbReference type="Pfam" id="PF00072">
    <property type="entry name" value="Response_reg"/>
    <property type="match status" value="1"/>
</dbReference>
<feature type="coiled-coil region" evidence="5">
    <location>
        <begin position="104"/>
        <end position="131"/>
    </location>
</feature>
<proteinExistence type="predicted"/>
<dbReference type="EMBL" id="BSDR01000001">
    <property type="protein sequence ID" value="GLI33755.1"/>
    <property type="molecule type" value="Genomic_DNA"/>
</dbReference>
<evidence type="ECO:0000259" key="6">
    <source>
        <dbReference type="PROSITE" id="PS50043"/>
    </source>
</evidence>
<evidence type="ECO:0000256" key="2">
    <source>
        <dbReference type="ARBA" id="ARBA00023125"/>
    </source>
</evidence>
<dbReference type="GO" id="GO:0003677">
    <property type="term" value="F:DNA binding"/>
    <property type="evidence" value="ECO:0007669"/>
    <property type="project" value="UniProtKB-KW"/>
</dbReference>
<keyword evidence="4" id="KW-0597">Phosphoprotein</keyword>
<dbReference type="AlphaFoldDB" id="A0A9W6FTF3"/>
<keyword evidence="2 8" id="KW-0238">DNA-binding</keyword>
<sequence length="192" mass="21630">MLKSLERLLRSEGYDVKTFTSALDFLDFQHPDVPGCLVLDVKMPELGGLELQERLAEKEIAFPIIFITGHGTVPMSVRAMKAGAVDFLEKPFLDKDLLDVVSRAVAADRQAKQEQRELRKLRERLKTLTPREHEVFGLVVTGMLNKQIAYDLGTSEKTIKVHRARIMEKLGAGSLADLVRFAEKLCIRSPEI</sequence>